<evidence type="ECO:0000313" key="2">
    <source>
        <dbReference type="Proteomes" id="UP001165960"/>
    </source>
</evidence>
<protein>
    <submittedName>
        <fullName evidence="1">Uncharacterized protein</fullName>
    </submittedName>
</protein>
<accession>A0ACC2UGU3</accession>
<keyword evidence="2" id="KW-1185">Reference proteome</keyword>
<dbReference type="Proteomes" id="UP001165960">
    <property type="component" value="Unassembled WGS sequence"/>
</dbReference>
<dbReference type="EMBL" id="QTSX02000738">
    <property type="protein sequence ID" value="KAJ9085956.1"/>
    <property type="molecule type" value="Genomic_DNA"/>
</dbReference>
<proteinExistence type="predicted"/>
<name>A0ACC2UGU3_9FUNG</name>
<sequence length="74" mass="8322">MLRSVTPLTLFLSKAHLAPRLEQGFQEAVVQVSFSRESSLKYKNIYLNRQTTKSETSHGNFIGDQGIWALPPST</sequence>
<gene>
    <name evidence="1" type="ORF">DSO57_1009006</name>
</gene>
<evidence type="ECO:0000313" key="1">
    <source>
        <dbReference type="EMBL" id="KAJ9085956.1"/>
    </source>
</evidence>
<reference evidence="1" key="1">
    <citation type="submission" date="2022-04" db="EMBL/GenBank/DDBJ databases">
        <title>Genome of the entomopathogenic fungus Entomophthora muscae.</title>
        <authorList>
            <person name="Elya C."/>
            <person name="Lovett B.R."/>
            <person name="Lee E."/>
            <person name="Macias A.M."/>
            <person name="Hajek A.E."/>
            <person name="De Bivort B.L."/>
            <person name="Kasson M.T."/>
            <person name="De Fine Licht H.H."/>
            <person name="Stajich J.E."/>
        </authorList>
    </citation>
    <scope>NUCLEOTIDE SEQUENCE</scope>
    <source>
        <strain evidence="1">Berkeley</strain>
    </source>
</reference>
<organism evidence="1 2">
    <name type="scientific">Entomophthora muscae</name>
    <dbReference type="NCBI Taxonomy" id="34485"/>
    <lineage>
        <taxon>Eukaryota</taxon>
        <taxon>Fungi</taxon>
        <taxon>Fungi incertae sedis</taxon>
        <taxon>Zoopagomycota</taxon>
        <taxon>Entomophthoromycotina</taxon>
        <taxon>Entomophthoromycetes</taxon>
        <taxon>Entomophthorales</taxon>
        <taxon>Entomophthoraceae</taxon>
        <taxon>Entomophthora</taxon>
    </lineage>
</organism>
<comment type="caution">
    <text evidence="1">The sequence shown here is derived from an EMBL/GenBank/DDBJ whole genome shotgun (WGS) entry which is preliminary data.</text>
</comment>